<dbReference type="Proteomes" id="UP000521943">
    <property type="component" value="Unassembled WGS sequence"/>
</dbReference>
<dbReference type="PANTHER" id="PTHR15651">
    <property type="entry name" value="ARMADILLO REPEAT-CONTAINING PROTEIN 8"/>
    <property type="match status" value="1"/>
</dbReference>
<evidence type="ECO:0000256" key="1">
    <source>
        <dbReference type="ARBA" id="ARBA00004123"/>
    </source>
</evidence>
<dbReference type="EMBL" id="JACGCI010000068">
    <property type="protein sequence ID" value="KAF6748764.1"/>
    <property type="molecule type" value="Genomic_DNA"/>
</dbReference>
<keyword evidence="4" id="KW-0677">Repeat</keyword>
<dbReference type="AlphaFoldDB" id="A0A8H6HKM2"/>
<reference evidence="6 7" key="1">
    <citation type="submission" date="2020-07" db="EMBL/GenBank/DDBJ databases">
        <title>Comparative genomics of pyrophilous fungi reveals a link between fire events and developmental genes.</title>
        <authorList>
            <consortium name="DOE Joint Genome Institute"/>
            <person name="Steindorff A.S."/>
            <person name="Carver A."/>
            <person name="Calhoun S."/>
            <person name="Stillman K."/>
            <person name="Liu H."/>
            <person name="Lipzen A."/>
            <person name="Pangilinan J."/>
            <person name="Labutti K."/>
            <person name="Bruns T.D."/>
            <person name="Grigoriev I.V."/>
        </authorList>
    </citation>
    <scope>NUCLEOTIDE SEQUENCE [LARGE SCALE GENOMIC DNA]</scope>
    <source>
        <strain evidence="6 7">CBS 144469</strain>
    </source>
</reference>
<dbReference type="OrthoDB" id="5559898at2759"/>
<keyword evidence="3" id="KW-0963">Cytoplasm</keyword>
<keyword evidence="5" id="KW-0539">Nucleus</keyword>
<dbReference type="GO" id="GO:0005737">
    <property type="term" value="C:cytoplasm"/>
    <property type="evidence" value="ECO:0007669"/>
    <property type="project" value="UniProtKB-SubCell"/>
</dbReference>
<dbReference type="GO" id="GO:0005634">
    <property type="term" value="C:nucleus"/>
    <property type="evidence" value="ECO:0007669"/>
    <property type="project" value="UniProtKB-SubCell"/>
</dbReference>
<evidence type="ECO:0000256" key="3">
    <source>
        <dbReference type="ARBA" id="ARBA00022490"/>
    </source>
</evidence>
<comment type="subcellular location">
    <subcellularLocation>
        <location evidence="2">Cytoplasm</location>
    </subcellularLocation>
    <subcellularLocation>
        <location evidence="1">Nucleus</location>
    </subcellularLocation>
</comment>
<organism evidence="6 7">
    <name type="scientific">Ephemerocybe angulata</name>
    <dbReference type="NCBI Taxonomy" id="980116"/>
    <lineage>
        <taxon>Eukaryota</taxon>
        <taxon>Fungi</taxon>
        <taxon>Dikarya</taxon>
        <taxon>Basidiomycota</taxon>
        <taxon>Agaricomycotina</taxon>
        <taxon>Agaricomycetes</taxon>
        <taxon>Agaricomycetidae</taxon>
        <taxon>Agaricales</taxon>
        <taxon>Agaricineae</taxon>
        <taxon>Psathyrellaceae</taxon>
        <taxon>Ephemerocybe</taxon>
    </lineage>
</organism>
<dbReference type="PANTHER" id="PTHR15651:SF7">
    <property type="entry name" value="ARMADILLO REPEAT-CONTAINING PROTEIN 8"/>
    <property type="match status" value="1"/>
</dbReference>
<evidence type="ECO:0000256" key="5">
    <source>
        <dbReference type="ARBA" id="ARBA00023242"/>
    </source>
</evidence>
<evidence type="ECO:0000256" key="2">
    <source>
        <dbReference type="ARBA" id="ARBA00004496"/>
    </source>
</evidence>
<protein>
    <submittedName>
        <fullName evidence="6">Uncharacterized protein</fullName>
    </submittedName>
</protein>
<evidence type="ECO:0000313" key="6">
    <source>
        <dbReference type="EMBL" id="KAF6748764.1"/>
    </source>
</evidence>
<dbReference type="GO" id="GO:0043161">
    <property type="term" value="P:proteasome-mediated ubiquitin-dependent protein catabolic process"/>
    <property type="evidence" value="ECO:0007669"/>
    <property type="project" value="TreeGrafter"/>
</dbReference>
<evidence type="ECO:0000256" key="4">
    <source>
        <dbReference type="ARBA" id="ARBA00022737"/>
    </source>
</evidence>
<dbReference type="InterPro" id="IPR038739">
    <property type="entry name" value="ARMC8/Vid28"/>
</dbReference>
<name>A0A8H6HKM2_9AGAR</name>
<proteinExistence type="predicted"/>
<dbReference type="GO" id="GO:0034657">
    <property type="term" value="C:GID complex"/>
    <property type="evidence" value="ECO:0007669"/>
    <property type="project" value="TreeGrafter"/>
</dbReference>
<comment type="caution">
    <text evidence="6">The sequence shown here is derived from an EMBL/GenBank/DDBJ whole genome shotgun (WGS) entry which is preliminary data.</text>
</comment>
<keyword evidence="7" id="KW-1185">Reference proteome</keyword>
<sequence length="237" mass="24869">MSVEEPSTLMSVQDLKRVKNSVIGNPVAKTALSRDVAFVRSLVECVDVASVVGTVGNELGAEAAHIIASLSYGSESALDTLLRLQTPRILIFALSQFTPTDPLPLRSAYARALRAVVASVAEIVGPSEYGLRPEPTGPMQIETKAALELIFAIETLDSLLPLLLSPSPQLATPIVHLLSSATRSLHHRTTLSSYLPPSERIAATSPSGANATSPIAGEVEVGQVEVGRAVQVEEGGS</sequence>
<accession>A0A8H6HKM2</accession>
<evidence type="ECO:0000313" key="7">
    <source>
        <dbReference type="Proteomes" id="UP000521943"/>
    </source>
</evidence>
<gene>
    <name evidence="6" type="ORF">DFP72DRAFT_915421</name>
</gene>